<dbReference type="AlphaFoldDB" id="A0A172XW59"/>
<organism evidence="1 2">
    <name type="scientific">Chryseobacterium glaciei</name>
    <dbReference type="NCBI Taxonomy" id="1685010"/>
    <lineage>
        <taxon>Bacteria</taxon>
        <taxon>Pseudomonadati</taxon>
        <taxon>Bacteroidota</taxon>
        <taxon>Flavobacteriia</taxon>
        <taxon>Flavobacteriales</taxon>
        <taxon>Weeksellaceae</taxon>
        <taxon>Chryseobacterium group</taxon>
        <taxon>Chryseobacterium</taxon>
    </lineage>
</organism>
<sequence length="280" mass="32948">MTWIINLKVKVIGNVYDKLHNWLFPIDEYARDIVTIPRYNYINSVPFQKVVLDFLAWKGIDKKGNVTSNRVYATHIEILENQTALAKCGFSTGKYIEKLVVSEFLEMKERIPDLNPVLFAHFLDNSYHNSKLTKFTNLEAQKSNQTTKEYYDRLKAFLIEIQSFFEVEDLRTRIECNHTENPNLGNCFKYEEFITAFAKIDLNCDELGRFSMTYFINPHLKELIGESLGDTLGKRFEELTNCKMEGFIKMVPLNRRYDKWFKEIQTIPNYKVTVIEQNSL</sequence>
<keyword evidence="2" id="KW-1185">Reference proteome</keyword>
<dbReference type="STRING" id="1685010.A0O34_11940"/>
<dbReference type="OrthoDB" id="1229645at2"/>
<dbReference type="KEGG" id="chh:A0O34_11940"/>
<protein>
    <submittedName>
        <fullName evidence="1">Uncharacterized protein</fullName>
    </submittedName>
</protein>
<proteinExistence type="predicted"/>
<evidence type="ECO:0000313" key="2">
    <source>
        <dbReference type="Proteomes" id="UP000077824"/>
    </source>
</evidence>
<dbReference type="RefSeq" id="WP_066754909.1">
    <property type="nucleotide sequence ID" value="NZ_CP015199.1"/>
</dbReference>
<name>A0A172XW59_9FLAO</name>
<accession>A0A172XW59</accession>
<dbReference type="EMBL" id="CP015199">
    <property type="protein sequence ID" value="ANF51184.1"/>
    <property type="molecule type" value="Genomic_DNA"/>
</dbReference>
<gene>
    <name evidence="1" type="ORF">A0O34_11940</name>
</gene>
<dbReference type="Proteomes" id="UP000077824">
    <property type="component" value="Chromosome"/>
</dbReference>
<evidence type="ECO:0000313" key="1">
    <source>
        <dbReference type="EMBL" id="ANF51184.1"/>
    </source>
</evidence>
<reference evidence="1 2" key="1">
    <citation type="submission" date="2016-04" db="EMBL/GenBank/DDBJ databases">
        <title>Complete Genome Sequence of Chryseobacterium sp. IHBB 10212.</title>
        <authorList>
            <person name="Pal M."/>
            <person name="Swarnkar M.K."/>
            <person name="Kaushal K."/>
            <person name="Chhibber S."/>
            <person name="Singh A.K."/>
            <person name="Gulati A."/>
        </authorList>
    </citation>
    <scope>NUCLEOTIDE SEQUENCE [LARGE SCALE GENOMIC DNA]</scope>
    <source>
        <strain evidence="1 2">IHBB 10212</strain>
    </source>
</reference>